<keyword evidence="1" id="KW-0812">Transmembrane</keyword>
<feature type="transmembrane region" description="Helical" evidence="1">
    <location>
        <begin position="82"/>
        <end position="100"/>
    </location>
</feature>
<protein>
    <submittedName>
        <fullName evidence="2">Uncharacterized protein</fullName>
    </submittedName>
</protein>
<gene>
    <name evidence="2" type="ORF">IDJ77_22710</name>
</gene>
<proteinExistence type="predicted"/>
<dbReference type="Proteomes" id="UP000606600">
    <property type="component" value="Unassembled WGS sequence"/>
</dbReference>
<evidence type="ECO:0000313" key="3">
    <source>
        <dbReference type="Proteomes" id="UP000606600"/>
    </source>
</evidence>
<accession>A0ABR7WWH7</accession>
<comment type="caution">
    <text evidence="2">The sequence shown here is derived from an EMBL/GenBank/DDBJ whole genome shotgun (WGS) entry which is preliminary data.</text>
</comment>
<reference evidence="2 3" key="1">
    <citation type="submission" date="2020-09" db="EMBL/GenBank/DDBJ databases">
        <title>Novel species of Mucilaginibacter isolated from a glacier on the Tibetan Plateau.</title>
        <authorList>
            <person name="Liu Q."/>
            <person name="Xin Y.-H."/>
        </authorList>
    </citation>
    <scope>NUCLEOTIDE SEQUENCE [LARGE SCALE GENOMIC DNA]</scope>
    <source>
        <strain evidence="2 3">ZT4R22</strain>
    </source>
</reference>
<feature type="transmembrane region" description="Helical" evidence="1">
    <location>
        <begin position="23"/>
        <end position="45"/>
    </location>
</feature>
<sequence length="177" mass="20254">MNQQLTKPTAFRKEFMWTINSKFGCWSCLIKVPAILVLGYYTFFYPLMEYDRTLVEWHIPVIAGCIAGLLAAVFFAKRAKQFLPMAFVTAFAFNAVLFFLNDVFSDGKKVAFKLTINARYPHYGKYGPSAAVKFHEKNYSVKAASNEELKQASYAVITVDEGLFGYYIIRGERLVKY</sequence>
<keyword evidence="1" id="KW-0472">Membrane</keyword>
<evidence type="ECO:0000256" key="1">
    <source>
        <dbReference type="SAM" id="Phobius"/>
    </source>
</evidence>
<keyword evidence="3" id="KW-1185">Reference proteome</keyword>
<keyword evidence="1" id="KW-1133">Transmembrane helix</keyword>
<feature type="transmembrane region" description="Helical" evidence="1">
    <location>
        <begin position="57"/>
        <end position="75"/>
    </location>
</feature>
<organism evidence="2 3">
    <name type="scientific">Mucilaginibacter pankratovii</name>
    <dbReference type="NCBI Taxonomy" id="2772110"/>
    <lineage>
        <taxon>Bacteria</taxon>
        <taxon>Pseudomonadati</taxon>
        <taxon>Bacteroidota</taxon>
        <taxon>Sphingobacteriia</taxon>
        <taxon>Sphingobacteriales</taxon>
        <taxon>Sphingobacteriaceae</taxon>
        <taxon>Mucilaginibacter</taxon>
    </lineage>
</organism>
<name>A0ABR7WWH7_9SPHI</name>
<dbReference type="RefSeq" id="WP_191191276.1">
    <property type="nucleotide sequence ID" value="NZ_JACWMY010000013.1"/>
</dbReference>
<evidence type="ECO:0000313" key="2">
    <source>
        <dbReference type="EMBL" id="MBD1366641.1"/>
    </source>
</evidence>
<dbReference type="EMBL" id="JACWMY010000013">
    <property type="protein sequence ID" value="MBD1366641.1"/>
    <property type="molecule type" value="Genomic_DNA"/>
</dbReference>